<dbReference type="InterPro" id="IPR028098">
    <property type="entry name" value="Glyco_trans_4-like_N"/>
</dbReference>
<proteinExistence type="predicted"/>
<evidence type="ECO:0000259" key="1">
    <source>
        <dbReference type="Pfam" id="PF13439"/>
    </source>
</evidence>
<dbReference type="GO" id="GO:0016757">
    <property type="term" value="F:glycosyltransferase activity"/>
    <property type="evidence" value="ECO:0007669"/>
    <property type="project" value="TreeGrafter"/>
</dbReference>
<dbReference type="Pfam" id="PF13692">
    <property type="entry name" value="Glyco_trans_1_4"/>
    <property type="match status" value="1"/>
</dbReference>
<keyword evidence="3" id="KW-1185">Reference proteome</keyword>
<dbReference type="CDD" id="cd03801">
    <property type="entry name" value="GT4_PimA-like"/>
    <property type="match status" value="1"/>
</dbReference>
<keyword evidence="2" id="KW-0808">Transferase</keyword>
<evidence type="ECO:0000313" key="2">
    <source>
        <dbReference type="EMBL" id="PSF35529.1"/>
    </source>
</evidence>
<feature type="domain" description="Glycosyltransferase subfamily 4-like N-terminal" evidence="1">
    <location>
        <begin position="85"/>
        <end position="217"/>
    </location>
</feature>
<evidence type="ECO:0000313" key="3">
    <source>
        <dbReference type="Proteomes" id="UP000239001"/>
    </source>
</evidence>
<dbReference type="PANTHER" id="PTHR12526">
    <property type="entry name" value="GLYCOSYLTRANSFERASE"/>
    <property type="match status" value="1"/>
</dbReference>
<gene>
    <name evidence="2" type="ORF">C7H19_16070</name>
</gene>
<dbReference type="PANTHER" id="PTHR12526:SF600">
    <property type="entry name" value="GLYCOSYL TRANSFERASE GROUP 1"/>
    <property type="match status" value="1"/>
</dbReference>
<dbReference type="RefSeq" id="WP_106457941.1">
    <property type="nucleotide sequence ID" value="NZ_PXOH01000019.1"/>
</dbReference>
<reference evidence="2 3" key="2">
    <citation type="submission" date="2018-03" db="EMBL/GenBank/DDBJ databases">
        <authorList>
            <person name="Keele B.F."/>
        </authorList>
    </citation>
    <scope>NUCLEOTIDE SEQUENCE [LARGE SCALE GENOMIC DNA]</scope>
    <source>
        <strain evidence="2 3">CCALA 016</strain>
    </source>
</reference>
<name>A0A2T1LV22_9CHRO</name>
<dbReference type="Proteomes" id="UP000239001">
    <property type="component" value="Unassembled WGS sequence"/>
</dbReference>
<dbReference type="OrthoDB" id="9807209at2"/>
<organism evidence="2 3">
    <name type="scientific">Aphanothece hegewaldii CCALA 016</name>
    <dbReference type="NCBI Taxonomy" id="2107694"/>
    <lineage>
        <taxon>Bacteria</taxon>
        <taxon>Bacillati</taxon>
        <taxon>Cyanobacteriota</taxon>
        <taxon>Cyanophyceae</taxon>
        <taxon>Oscillatoriophycideae</taxon>
        <taxon>Chroococcales</taxon>
        <taxon>Aphanothecaceae</taxon>
        <taxon>Aphanothece</taxon>
    </lineage>
</organism>
<protein>
    <submittedName>
        <fullName evidence="2">Glycosyl transferase family 1</fullName>
    </submittedName>
</protein>
<dbReference type="Gene3D" id="3.40.50.2000">
    <property type="entry name" value="Glycogen Phosphorylase B"/>
    <property type="match status" value="2"/>
</dbReference>
<dbReference type="AlphaFoldDB" id="A0A2T1LV22"/>
<comment type="caution">
    <text evidence="2">The sequence shown here is derived from an EMBL/GenBank/DDBJ whole genome shotgun (WGS) entry which is preliminary data.</text>
</comment>
<dbReference type="Pfam" id="PF13439">
    <property type="entry name" value="Glyco_transf_4"/>
    <property type="match status" value="1"/>
</dbReference>
<dbReference type="EMBL" id="PXOH01000019">
    <property type="protein sequence ID" value="PSF35529.1"/>
    <property type="molecule type" value="Genomic_DNA"/>
</dbReference>
<dbReference type="SUPFAM" id="SSF53756">
    <property type="entry name" value="UDP-Glycosyltransferase/glycogen phosphorylase"/>
    <property type="match status" value="1"/>
</dbReference>
<reference evidence="2 3" key="1">
    <citation type="submission" date="2018-03" db="EMBL/GenBank/DDBJ databases">
        <title>The ancient ancestry and fast evolution of plastids.</title>
        <authorList>
            <person name="Moore K.R."/>
            <person name="Magnabosco C."/>
            <person name="Momper L."/>
            <person name="Gold D.A."/>
            <person name="Bosak T."/>
            <person name="Fournier G.P."/>
        </authorList>
    </citation>
    <scope>NUCLEOTIDE SEQUENCE [LARGE SCALE GENOMIC DNA]</scope>
    <source>
        <strain evidence="2 3">CCALA 016</strain>
    </source>
</reference>
<accession>A0A2T1LV22</accession>
<sequence length="406" mass="45522">MKILMISSTFPYPPTKGGTHGRTFNLLKMISQEVPITLVTQRSPDISDEDVEKLSQFVDQLVLFPRPVDVNPNILGKIKNIGQFLLSGTPPNVRFLQFNGAMQDWIDEAVKTNQFQVITAEHSANEVFIRPQWQDQLRTVIDIHSSVYRTCKNQLETKTSSNELRDRLFLPLLRRYERQTICKFSQIVVTTDEDERQMKEFAPDGEVSLIPNGVDLSIFPYRKSDPGGHRLVFVGGLDYFVNIDGAVFLGQEILPLVQEKYPDTTLTLVGSKPSPEVLALAKRPGITVTGRVPSIAEYLHQATVAVIPLRTGFGMKFKTLESMAAGVPVVGSDRALEGLSVDSSNVPLRALRANQVSEYVSAISRLFEDAPLRERLSHNGRVLIEQEYTWEYLGKQYTQLITGTPS</sequence>